<feature type="transmembrane region" description="Helical" evidence="16">
    <location>
        <begin position="288"/>
        <end position="312"/>
    </location>
</feature>
<dbReference type="Pfam" id="PF17910">
    <property type="entry name" value="FeoB_Cyto"/>
    <property type="match status" value="1"/>
</dbReference>
<evidence type="ECO:0000256" key="6">
    <source>
        <dbReference type="ARBA" id="ARBA00022692"/>
    </source>
</evidence>
<dbReference type="NCBIfam" id="TIGR00437">
    <property type="entry name" value="feoB"/>
    <property type="match status" value="1"/>
</dbReference>
<dbReference type="GO" id="GO:0005525">
    <property type="term" value="F:GTP binding"/>
    <property type="evidence" value="ECO:0007669"/>
    <property type="project" value="UniProtKB-KW"/>
</dbReference>
<dbReference type="InterPro" id="IPR050860">
    <property type="entry name" value="FeoB_GTPase"/>
</dbReference>
<dbReference type="PANTHER" id="PTHR43185">
    <property type="entry name" value="FERROUS IRON TRANSPORT PROTEIN B"/>
    <property type="match status" value="1"/>
</dbReference>
<accession>A0A4R1KI48</accession>
<keyword evidence="7 14" id="KW-0547">Nucleotide-binding</keyword>
<keyword evidence="4 16" id="KW-0410">Iron transport</keyword>
<dbReference type="FunFam" id="3.40.50.300:FF:000426">
    <property type="entry name" value="Ferrous iron transport protein B"/>
    <property type="match status" value="1"/>
</dbReference>
<dbReference type="EMBL" id="SMGD01000001">
    <property type="protein sequence ID" value="TCK63910.1"/>
    <property type="molecule type" value="Genomic_DNA"/>
</dbReference>
<dbReference type="InterPro" id="IPR003373">
    <property type="entry name" value="Fe2_transport_prot-B"/>
</dbReference>
<reference evidence="18 19" key="1">
    <citation type="submission" date="2019-03" db="EMBL/GenBank/DDBJ databases">
        <title>Genomic Encyclopedia of Type Strains, Phase IV (KMG-IV): sequencing the most valuable type-strain genomes for metagenomic binning, comparative biology and taxonomic classification.</title>
        <authorList>
            <person name="Goeker M."/>
        </authorList>
    </citation>
    <scope>NUCLEOTIDE SEQUENCE [LARGE SCALE GENOMIC DNA]</scope>
    <source>
        <strain evidence="18 19">DSM 18577</strain>
    </source>
</reference>
<feature type="transmembrane region" description="Helical" evidence="16">
    <location>
        <begin position="707"/>
        <end position="730"/>
    </location>
</feature>
<feature type="transmembrane region" description="Helical" evidence="16">
    <location>
        <begin position="742"/>
        <end position="763"/>
    </location>
</feature>
<keyword evidence="10" id="KW-0406">Ion transport</keyword>
<evidence type="ECO:0000256" key="1">
    <source>
        <dbReference type="ARBA" id="ARBA00004429"/>
    </source>
</evidence>
<dbReference type="Gene3D" id="3.40.50.300">
    <property type="entry name" value="P-loop containing nucleotide triphosphate hydrolases"/>
    <property type="match status" value="1"/>
</dbReference>
<feature type="binding site" evidence="14">
    <location>
        <begin position="22"/>
        <end position="29"/>
    </location>
    <ligand>
        <name>GTP</name>
        <dbReference type="ChEBI" id="CHEBI:37565"/>
        <label>1</label>
    </ligand>
</feature>
<dbReference type="OrthoDB" id="9809127at2"/>
<feature type="binding site" evidence="14">
    <location>
        <begin position="68"/>
        <end position="71"/>
    </location>
    <ligand>
        <name>GTP</name>
        <dbReference type="ChEBI" id="CHEBI:37565"/>
        <label>1</label>
    </ligand>
</feature>
<dbReference type="InterPro" id="IPR006073">
    <property type="entry name" value="GTP-bd"/>
</dbReference>
<sequence>MSDCCNTAEVHVNNAPVIALAGNPNCGKTTLFNLLTGSHQHIGNWPGVTVERRTGLLNIKRQKMELVDLPGVYSLLGGGSADQAVARDFLLDEKVDLVINIVDASNLERHLTMTAELLEMGKPMLLVLNMVDEAQSLGLKPEVERLSASLGIPVVPMIARKGHGRKELEQTIEACFKNPQHGITVEYDNDTQNALSELEAAIDSSVNPARRHFAALRLLEELSSTDNEHVNALLNEQRAKIRQSQGEEPVDMIASARFSWTYKNAQLAFSKIAANPRRQKITTWLDNLVLSDWFGVPIFLVVLYLVFVISYSGGNIFLDFFDQASSALLISGVGHVLYLVGLPDWLVSIIAGGIGGGLNLVITFVPPIGLTFLFLALLDDSGYMARAAYAMDRLMRRMGLPGNTLVPMVIGFGCNVPAIMGSRIIEDPRGRVLTVLMQPFMSCSARLTIYMAFAVVFFRENGGQVVFLLYVIGIIVAFLTAWLLGKTALRGNPQPFAMELPPYRLPSLNSVLLQSWHRLKIFMFRVGRVIAVIGLVLFILPGIGWQNGKLTTTDIDHSLLAQGSRALTPIFTPMGIKPDNWPAVSGLIAGAAAKEIVIGTMNGIYQRQNTEDLMASYRHPDILSKLKDALATIPANAKVFFSTLDDPLGISSLHNDTDARQASGASSATLKALAIGFTPLSAFAYMVFILLYMPCASTMGALRREVGWGWMIFSSIYGIAIGWAGGTLIYQLGSYIYHPDSSLTWCISIVVGFVVLVVGLRWFGKYQDTQSSVTMERSI</sequence>
<dbReference type="PROSITE" id="PS51711">
    <property type="entry name" value="G_FEOB"/>
    <property type="match status" value="1"/>
</dbReference>
<organism evidence="18 19">
    <name type="scientific">Celerinatantimonas diazotrophica</name>
    <dbReference type="NCBI Taxonomy" id="412034"/>
    <lineage>
        <taxon>Bacteria</taxon>
        <taxon>Pseudomonadati</taxon>
        <taxon>Pseudomonadota</taxon>
        <taxon>Gammaproteobacteria</taxon>
        <taxon>Celerinatantimonadaceae</taxon>
        <taxon>Celerinatantimonas</taxon>
    </lineage>
</organism>
<dbReference type="CDD" id="cd01879">
    <property type="entry name" value="FeoB"/>
    <property type="match status" value="1"/>
</dbReference>
<proteinExistence type="inferred from homology"/>
<keyword evidence="12 16" id="KW-0472">Membrane</keyword>
<dbReference type="InterPro" id="IPR011642">
    <property type="entry name" value="Gate_dom"/>
</dbReference>
<evidence type="ECO:0000259" key="17">
    <source>
        <dbReference type="PROSITE" id="PS51711"/>
    </source>
</evidence>
<dbReference type="GO" id="GO:0046872">
    <property type="term" value="F:metal ion binding"/>
    <property type="evidence" value="ECO:0007669"/>
    <property type="project" value="UniProtKB-KW"/>
</dbReference>
<dbReference type="InterPro" id="IPR005225">
    <property type="entry name" value="Small_GTP-bd"/>
</dbReference>
<protein>
    <recommendedName>
        <fullName evidence="13 16">Ferrous iron transport protein B</fullName>
    </recommendedName>
</protein>
<dbReference type="PRINTS" id="PR00326">
    <property type="entry name" value="GTP1OBG"/>
</dbReference>
<feature type="binding site" evidence="15">
    <location>
        <position position="37"/>
    </location>
    <ligand>
        <name>Mg(2+)</name>
        <dbReference type="ChEBI" id="CHEBI:18420"/>
        <label>2</label>
    </ligand>
</feature>
<dbReference type="InterPro" id="IPR030389">
    <property type="entry name" value="G_FEOB_dom"/>
</dbReference>
<keyword evidence="15" id="KW-0460">Magnesium</keyword>
<keyword evidence="11 14" id="KW-0342">GTP-binding</keyword>
<dbReference type="InterPro" id="IPR027417">
    <property type="entry name" value="P-loop_NTPase"/>
</dbReference>
<dbReference type="InterPro" id="IPR011640">
    <property type="entry name" value="Fe2_transport_prot_B_C"/>
</dbReference>
<feature type="transmembrane region" description="Helical" evidence="16">
    <location>
        <begin position="398"/>
        <end position="420"/>
    </location>
</feature>
<evidence type="ECO:0000256" key="15">
    <source>
        <dbReference type="PIRSR" id="PIRSR603373-2"/>
    </source>
</evidence>
<comment type="similarity">
    <text evidence="16">Belongs to the TRAFAC class TrmE-Era-EngA-EngB-Septin-like GTPase superfamily. FeoB GTPase (TC 9.A.8) family.</text>
</comment>
<evidence type="ECO:0000256" key="14">
    <source>
        <dbReference type="PIRSR" id="PIRSR603373-1"/>
    </source>
</evidence>
<dbReference type="NCBIfam" id="TIGR00231">
    <property type="entry name" value="small_GTP"/>
    <property type="match status" value="1"/>
</dbReference>
<evidence type="ECO:0000256" key="11">
    <source>
        <dbReference type="ARBA" id="ARBA00023134"/>
    </source>
</evidence>
<comment type="function">
    <text evidence="16">Probable transporter of a GTP-driven Fe(2+) uptake system.</text>
</comment>
<dbReference type="RefSeq" id="WP_131910914.1">
    <property type="nucleotide sequence ID" value="NZ_OU594967.1"/>
</dbReference>
<evidence type="ECO:0000256" key="3">
    <source>
        <dbReference type="ARBA" id="ARBA00022475"/>
    </source>
</evidence>
<feature type="binding site" evidence="14">
    <location>
        <begin position="47"/>
        <end position="51"/>
    </location>
    <ligand>
        <name>GTP</name>
        <dbReference type="ChEBI" id="CHEBI:37565"/>
        <label>1</label>
    </ligand>
</feature>
<evidence type="ECO:0000256" key="5">
    <source>
        <dbReference type="ARBA" id="ARBA00022519"/>
    </source>
</evidence>
<evidence type="ECO:0000313" key="19">
    <source>
        <dbReference type="Proteomes" id="UP000295565"/>
    </source>
</evidence>
<keyword evidence="5" id="KW-0997">Cell inner membrane</keyword>
<feature type="transmembrane region" description="Helical" evidence="16">
    <location>
        <begin position="522"/>
        <end position="543"/>
    </location>
</feature>
<feature type="transmembrane region" description="Helical" evidence="16">
    <location>
        <begin position="358"/>
        <end position="378"/>
    </location>
</feature>
<feature type="transmembrane region" description="Helical" evidence="16">
    <location>
        <begin position="672"/>
        <end position="695"/>
    </location>
</feature>
<dbReference type="GO" id="GO:0015093">
    <property type="term" value="F:ferrous iron transmembrane transporter activity"/>
    <property type="evidence" value="ECO:0007669"/>
    <property type="project" value="UniProtKB-UniRule"/>
</dbReference>
<keyword evidence="19" id="KW-1185">Reference proteome</keyword>
<dbReference type="AlphaFoldDB" id="A0A4R1KI48"/>
<dbReference type="Gene3D" id="1.10.287.1770">
    <property type="match status" value="1"/>
</dbReference>
<feature type="binding site" evidence="15">
    <location>
        <position position="36"/>
    </location>
    <ligand>
        <name>Mg(2+)</name>
        <dbReference type="ChEBI" id="CHEBI:18420"/>
        <label>2</label>
    </ligand>
</feature>
<dbReference type="SUPFAM" id="SSF52540">
    <property type="entry name" value="P-loop containing nucleoside triphosphate hydrolases"/>
    <property type="match status" value="1"/>
</dbReference>
<dbReference type="GO" id="GO:0005886">
    <property type="term" value="C:plasma membrane"/>
    <property type="evidence" value="ECO:0007669"/>
    <property type="project" value="UniProtKB-SubCell"/>
</dbReference>
<name>A0A4R1KI48_9GAMM</name>
<keyword evidence="8 16" id="KW-1133">Transmembrane helix</keyword>
<gene>
    <name evidence="18" type="ORF">EV690_0024</name>
</gene>
<keyword evidence="9 16" id="KW-0408">Iron</keyword>
<evidence type="ECO:0000256" key="13">
    <source>
        <dbReference type="NCBIfam" id="TIGR00437"/>
    </source>
</evidence>
<evidence type="ECO:0000256" key="8">
    <source>
        <dbReference type="ARBA" id="ARBA00022989"/>
    </source>
</evidence>
<evidence type="ECO:0000256" key="12">
    <source>
        <dbReference type="ARBA" id="ARBA00023136"/>
    </source>
</evidence>
<evidence type="ECO:0000256" key="7">
    <source>
        <dbReference type="ARBA" id="ARBA00022741"/>
    </source>
</evidence>
<dbReference type="PANTHER" id="PTHR43185:SF1">
    <property type="entry name" value="FE(2+) TRANSPORTER FEOB"/>
    <property type="match status" value="1"/>
</dbReference>
<evidence type="ECO:0000256" key="2">
    <source>
        <dbReference type="ARBA" id="ARBA00022448"/>
    </source>
</evidence>
<dbReference type="Pfam" id="PF02421">
    <property type="entry name" value="FeoB_N"/>
    <property type="match status" value="1"/>
</dbReference>
<dbReference type="Pfam" id="PF07670">
    <property type="entry name" value="Gate"/>
    <property type="match status" value="2"/>
</dbReference>
<keyword evidence="15" id="KW-0479">Metal-binding</keyword>
<feature type="binding site" evidence="15">
    <location>
        <position position="33"/>
    </location>
    <ligand>
        <name>Mg(2+)</name>
        <dbReference type="ChEBI" id="CHEBI:18420"/>
        <label>2</label>
    </ligand>
</feature>
<feature type="transmembrane region" description="Helical" evidence="16">
    <location>
        <begin position="432"/>
        <end position="458"/>
    </location>
</feature>
<keyword evidence="3" id="KW-1003">Cell membrane</keyword>
<evidence type="ECO:0000256" key="9">
    <source>
        <dbReference type="ARBA" id="ARBA00023004"/>
    </source>
</evidence>
<evidence type="ECO:0000256" key="16">
    <source>
        <dbReference type="RuleBase" id="RU362098"/>
    </source>
</evidence>
<dbReference type="Proteomes" id="UP000295565">
    <property type="component" value="Unassembled WGS sequence"/>
</dbReference>
<comment type="caution">
    <text evidence="18">The sequence shown here is derived from an EMBL/GenBank/DDBJ whole genome shotgun (WGS) entry which is preliminary data.</text>
</comment>
<comment type="subcellular location">
    <subcellularLocation>
        <location evidence="1 16">Cell inner membrane</location>
        <topology evidence="1 16">Multi-pass membrane protein</topology>
    </subcellularLocation>
</comment>
<keyword evidence="2 16" id="KW-0813">Transport</keyword>
<feature type="binding site" evidence="14">
    <location>
        <begin position="129"/>
        <end position="132"/>
    </location>
    <ligand>
        <name>GTP</name>
        <dbReference type="ChEBI" id="CHEBI:37565"/>
        <label>1</label>
    </ligand>
</feature>
<feature type="transmembrane region" description="Helical" evidence="16">
    <location>
        <begin position="324"/>
        <end position="346"/>
    </location>
</feature>
<dbReference type="InterPro" id="IPR041069">
    <property type="entry name" value="FeoB_Cyto"/>
</dbReference>
<dbReference type="Pfam" id="PF07664">
    <property type="entry name" value="FeoB_C"/>
    <property type="match status" value="1"/>
</dbReference>
<feature type="domain" description="FeoB-type G" evidence="17">
    <location>
        <begin position="15"/>
        <end position="178"/>
    </location>
</feature>
<feature type="transmembrane region" description="Helical" evidence="16">
    <location>
        <begin position="464"/>
        <end position="484"/>
    </location>
</feature>
<dbReference type="NCBIfam" id="NF007105">
    <property type="entry name" value="PRK09554.1"/>
    <property type="match status" value="1"/>
</dbReference>
<evidence type="ECO:0000313" key="18">
    <source>
        <dbReference type="EMBL" id="TCK63910.1"/>
    </source>
</evidence>
<keyword evidence="6 16" id="KW-0812">Transmembrane</keyword>
<evidence type="ECO:0000256" key="10">
    <source>
        <dbReference type="ARBA" id="ARBA00023065"/>
    </source>
</evidence>
<evidence type="ECO:0000256" key="4">
    <source>
        <dbReference type="ARBA" id="ARBA00022496"/>
    </source>
</evidence>